<keyword evidence="8" id="KW-1185">Reference proteome</keyword>
<gene>
    <name evidence="7" type="ORF">DL764_003048</name>
</gene>
<dbReference type="InterPro" id="IPR006094">
    <property type="entry name" value="Oxid_FAD_bind_N"/>
</dbReference>
<dbReference type="Pfam" id="PF01565">
    <property type="entry name" value="FAD_binding_4"/>
    <property type="match status" value="1"/>
</dbReference>
<keyword evidence="3" id="KW-0285">Flavoprotein</keyword>
<dbReference type="EMBL" id="QJNU01000122">
    <property type="protein sequence ID" value="RYP06626.1"/>
    <property type="molecule type" value="Genomic_DNA"/>
</dbReference>
<comment type="caution">
    <text evidence="7">The sequence shown here is derived from an EMBL/GenBank/DDBJ whole genome shotgun (WGS) entry which is preliminary data.</text>
</comment>
<dbReference type="InterPro" id="IPR016169">
    <property type="entry name" value="FAD-bd_PCMH_sub2"/>
</dbReference>
<protein>
    <recommendedName>
        <fullName evidence="6">FAD-binding PCMH-type domain-containing protein</fullName>
    </recommendedName>
</protein>
<dbReference type="PANTHER" id="PTHR42973">
    <property type="entry name" value="BINDING OXIDOREDUCTASE, PUTATIVE (AFU_ORTHOLOGUE AFUA_1G17690)-RELATED"/>
    <property type="match status" value="1"/>
</dbReference>
<dbReference type="InterPro" id="IPR050416">
    <property type="entry name" value="FAD-linked_Oxidoreductase"/>
</dbReference>
<keyword evidence="5" id="KW-0560">Oxidoreductase</keyword>
<organism evidence="7 8">
    <name type="scientific">Monosporascus ibericus</name>
    <dbReference type="NCBI Taxonomy" id="155417"/>
    <lineage>
        <taxon>Eukaryota</taxon>
        <taxon>Fungi</taxon>
        <taxon>Dikarya</taxon>
        <taxon>Ascomycota</taxon>
        <taxon>Pezizomycotina</taxon>
        <taxon>Sordariomycetes</taxon>
        <taxon>Xylariomycetidae</taxon>
        <taxon>Xylariales</taxon>
        <taxon>Xylariales incertae sedis</taxon>
        <taxon>Monosporascus</taxon>
    </lineage>
</organism>
<keyword evidence="4" id="KW-0274">FAD</keyword>
<comment type="similarity">
    <text evidence="2">Belongs to the oxygen-dependent FAD-linked oxidoreductase family.</text>
</comment>
<feature type="domain" description="FAD-binding PCMH-type" evidence="6">
    <location>
        <begin position="21"/>
        <end position="201"/>
    </location>
</feature>
<dbReference type="GO" id="GO:0016491">
    <property type="term" value="F:oxidoreductase activity"/>
    <property type="evidence" value="ECO:0007669"/>
    <property type="project" value="UniProtKB-KW"/>
</dbReference>
<evidence type="ECO:0000256" key="1">
    <source>
        <dbReference type="ARBA" id="ARBA00001974"/>
    </source>
</evidence>
<evidence type="ECO:0000259" key="6">
    <source>
        <dbReference type="PROSITE" id="PS51387"/>
    </source>
</evidence>
<proteinExistence type="inferred from homology"/>
<dbReference type="Gene3D" id="3.30.465.10">
    <property type="match status" value="2"/>
</dbReference>
<dbReference type="AlphaFoldDB" id="A0A4Q4TI36"/>
<evidence type="ECO:0000256" key="4">
    <source>
        <dbReference type="ARBA" id="ARBA00022827"/>
    </source>
</evidence>
<dbReference type="OrthoDB" id="9983560at2759"/>
<dbReference type="Pfam" id="PF08031">
    <property type="entry name" value="BBE"/>
    <property type="match status" value="1"/>
</dbReference>
<evidence type="ECO:0000256" key="2">
    <source>
        <dbReference type="ARBA" id="ARBA00005466"/>
    </source>
</evidence>
<dbReference type="STRING" id="155417.A0A4Q4TI36"/>
<sequence>MSYQFTNNSCNPFLDPNSPCTLGYHVAYTINATTVADIQAAVQFVKRHNIRLVIRNSGHDYLGKSTGAHALAIWTRHLKSLELIREYQDSEYLGPAIKVGAGIEGGEAYDFANTHGLMVVAGNCPNVGIAGGYTQGGGISILSSKYGLAADQVLSWEVVTSSGALVTASPTENTDLFWALRGGGGGTYGIVISMTVKAYPDTFFSTASLAVTNDGNNTDAIYSTMGTFFQSLPSLVDAGAWVVWVAAPFGFMIAPAMVAGLRPAELDVLLKPTLNKMDQLGLQYQYSSAEYPNFLSSYSSMTSTWNVSDYNMGSRLIPRTLVEDDISTKALVGAIRYITSQTLMSGVAFNVANAVPSPHQVSANPYLRKTIFNAAIGTPINYSDWTATKAMQDKITYDLLPALQSITPNGGVYLNEADFQAPDFQTTFYGDNYKTLLAIKQKYDPDDIFYAKTAVGSDHWEQRLDGRLCTT</sequence>
<evidence type="ECO:0000313" key="7">
    <source>
        <dbReference type="EMBL" id="RYP06626.1"/>
    </source>
</evidence>
<dbReference type="InterPro" id="IPR016166">
    <property type="entry name" value="FAD-bd_PCMH"/>
</dbReference>
<dbReference type="SUPFAM" id="SSF56176">
    <property type="entry name" value="FAD-binding/transporter-associated domain-like"/>
    <property type="match status" value="1"/>
</dbReference>
<evidence type="ECO:0000313" key="8">
    <source>
        <dbReference type="Proteomes" id="UP000293360"/>
    </source>
</evidence>
<accession>A0A4Q4TI36</accession>
<reference evidence="7 8" key="1">
    <citation type="submission" date="2018-06" db="EMBL/GenBank/DDBJ databases">
        <title>Complete Genomes of Monosporascus.</title>
        <authorList>
            <person name="Robinson A.J."/>
            <person name="Natvig D.O."/>
        </authorList>
    </citation>
    <scope>NUCLEOTIDE SEQUENCE [LARGE SCALE GENOMIC DNA]</scope>
    <source>
        <strain evidence="7 8">CBS 110550</strain>
    </source>
</reference>
<dbReference type="Proteomes" id="UP000293360">
    <property type="component" value="Unassembled WGS sequence"/>
</dbReference>
<dbReference type="PROSITE" id="PS51387">
    <property type="entry name" value="FAD_PCMH"/>
    <property type="match status" value="1"/>
</dbReference>
<dbReference type="GO" id="GO:0071949">
    <property type="term" value="F:FAD binding"/>
    <property type="evidence" value="ECO:0007669"/>
    <property type="project" value="InterPro"/>
</dbReference>
<evidence type="ECO:0000256" key="5">
    <source>
        <dbReference type="ARBA" id="ARBA00023002"/>
    </source>
</evidence>
<dbReference type="InterPro" id="IPR012951">
    <property type="entry name" value="BBE"/>
</dbReference>
<name>A0A4Q4TI36_9PEZI</name>
<comment type="cofactor">
    <cofactor evidence="1">
        <name>FAD</name>
        <dbReference type="ChEBI" id="CHEBI:57692"/>
    </cofactor>
</comment>
<dbReference type="InterPro" id="IPR036318">
    <property type="entry name" value="FAD-bd_PCMH-like_sf"/>
</dbReference>
<dbReference type="PANTHER" id="PTHR42973:SF39">
    <property type="entry name" value="FAD-BINDING PCMH-TYPE DOMAIN-CONTAINING PROTEIN"/>
    <property type="match status" value="1"/>
</dbReference>
<evidence type="ECO:0000256" key="3">
    <source>
        <dbReference type="ARBA" id="ARBA00022630"/>
    </source>
</evidence>